<name>A0A1X7I616_9BACL</name>
<reference evidence="1 2" key="1">
    <citation type="submission" date="2017-04" db="EMBL/GenBank/DDBJ databases">
        <authorList>
            <person name="Afonso C.L."/>
            <person name="Miller P.J."/>
            <person name="Scott M.A."/>
            <person name="Spackman E."/>
            <person name="Goraichik I."/>
            <person name="Dimitrov K.M."/>
            <person name="Suarez D.L."/>
            <person name="Swayne D.E."/>
        </authorList>
    </citation>
    <scope>NUCLEOTIDE SEQUENCE [LARGE SCALE GENOMIC DNA]</scope>
    <source>
        <strain evidence="1 2">11</strain>
    </source>
</reference>
<evidence type="ECO:0000313" key="2">
    <source>
        <dbReference type="Proteomes" id="UP000193834"/>
    </source>
</evidence>
<protein>
    <submittedName>
        <fullName evidence="1">Uncharacterized protein</fullName>
    </submittedName>
</protein>
<dbReference type="STRING" id="1852522.SAMN06295960_0119"/>
<gene>
    <name evidence="1" type="ORF">SAMN06295960_0119</name>
</gene>
<dbReference type="AlphaFoldDB" id="A0A1X7I616"/>
<proteinExistence type="predicted"/>
<accession>A0A1X7I616</accession>
<evidence type="ECO:0000313" key="1">
    <source>
        <dbReference type="EMBL" id="SMG09314.1"/>
    </source>
</evidence>
<organism evidence="1 2">
    <name type="scientific">Paenibacillus aquistagni</name>
    <dbReference type="NCBI Taxonomy" id="1852522"/>
    <lineage>
        <taxon>Bacteria</taxon>
        <taxon>Bacillati</taxon>
        <taxon>Bacillota</taxon>
        <taxon>Bacilli</taxon>
        <taxon>Bacillales</taxon>
        <taxon>Paenibacillaceae</taxon>
        <taxon>Paenibacillus</taxon>
    </lineage>
</organism>
<sequence>MRAATTMWPAISLESFNRLANANEERACHACSADFILPYRVKRGLYRSTLFLCEVPYRSKFLIV</sequence>
<dbReference type="Proteomes" id="UP000193834">
    <property type="component" value="Unassembled WGS sequence"/>
</dbReference>
<keyword evidence="2" id="KW-1185">Reference proteome</keyword>
<dbReference type="EMBL" id="FXAZ01000001">
    <property type="protein sequence ID" value="SMG09314.1"/>
    <property type="molecule type" value="Genomic_DNA"/>
</dbReference>